<reference evidence="8" key="1">
    <citation type="submission" date="2019-12" db="UniProtKB">
        <authorList>
            <consortium name="WormBaseParasite"/>
        </authorList>
    </citation>
    <scope>IDENTIFICATION</scope>
</reference>
<evidence type="ECO:0000313" key="8">
    <source>
        <dbReference type="WBParaSite" id="TMUE_3000012922.1"/>
    </source>
</evidence>
<sequence length="380" mass="44346">MAEWKNSSSDSPFNSSIVERDVCFYELLEFLEVKFWLIVVAGSVIYLFGMVTNLMLLVVLLKPSLRNTYLIYLGALCVSDIGILVTFFLIFPVQVLYDYFNLEWMYFVWLRYVPYLYTVSRILTLASTYLVVVCSAERYMEVMQVGYRKCLYIKISQGNRYWIIMAVFLFSVSFRIISLWDLQLVERPECTGFASSELQLTELAHDPLYQKFYQLWLVHIVQVFLPFFTLVVVNQLTIANWRAVLSKTVDKDGQRNSDVVHNSQTARKMMISIVTSYLVTNLLNVVVTMWEHINMNFLRNNPEFYSFATDAVSLLTITNASLRLPIYYASNWRIRMELIRCCRAIGCIGCKKRPPSLATLRREQCLLVPLNNGFEQQRIK</sequence>
<dbReference type="Gene3D" id="1.20.1070.10">
    <property type="entry name" value="Rhodopsin 7-helix transmembrane proteins"/>
    <property type="match status" value="1"/>
</dbReference>
<accession>A0A5S6R183</accession>
<feature type="transmembrane region" description="Helical" evidence="5">
    <location>
        <begin position="311"/>
        <end position="330"/>
    </location>
</feature>
<dbReference type="SUPFAM" id="SSF81321">
    <property type="entry name" value="Family A G protein-coupled receptor-like"/>
    <property type="match status" value="1"/>
</dbReference>
<dbReference type="GO" id="GO:0016020">
    <property type="term" value="C:membrane"/>
    <property type="evidence" value="ECO:0007669"/>
    <property type="project" value="UniProtKB-SubCell"/>
</dbReference>
<organism evidence="7 8">
    <name type="scientific">Trichuris muris</name>
    <name type="common">Mouse whipworm</name>
    <dbReference type="NCBI Taxonomy" id="70415"/>
    <lineage>
        <taxon>Eukaryota</taxon>
        <taxon>Metazoa</taxon>
        <taxon>Ecdysozoa</taxon>
        <taxon>Nematoda</taxon>
        <taxon>Enoplea</taxon>
        <taxon>Dorylaimia</taxon>
        <taxon>Trichinellida</taxon>
        <taxon>Trichuridae</taxon>
        <taxon>Trichuris</taxon>
    </lineage>
</organism>
<feature type="transmembrane region" description="Helical" evidence="5">
    <location>
        <begin position="213"/>
        <end position="233"/>
    </location>
</feature>
<feature type="transmembrane region" description="Helical" evidence="5">
    <location>
        <begin position="115"/>
        <end position="140"/>
    </location>
</feature>
<dbReference type="WBParaSite" id="TMUE_3000012922.1">
    <property type="protein sequence ID" value="TMUE_3000012922.1"/>
    <property type="gene ID" value="WBGene00301755"/>
</dbReference>
<keyword evidence="4 5" id="KW-0472">Membrane</keyword>
<dbReference type="Proteomes" id="UP000046395">
    <property type="component" value="Unassembled WGS sequence"/>
</dbReference>
<evidence type="ECO:0000259" key="6">
    <source>
        <dbReference type="PROSITE" id="PS50262"/>
    </source>
</evidence>
<keyword evidence="3 5" id="KW-1133">Transmembrane helix</keyword>
<evidence type="ECO:0000256" key="5">
    <source>
        <dbReference type="SAM" id="Phobius"/>
    </source>
</evidence>
<dbReference type="PANTHER" id="PTHR46709">
    <property type="entry name" value="PROTEIN CBG23488-RELATED"/>
    <property type="match status" value="1"/>
</dbReference>
<dbReference type="PROSITE" id="PS50262">
    <property type="entry name" value="G_PROTEIN_RECEP_F1_2"/>
    <property type="match status" value="1"/>
</dbReference>
<dbReference type="PRINTS" id="PR00237">
    <property type="entry name" value="GPCRRHODOPSN"/>
</dbReference>
<evidence type="ECO:0000256" key="2">
    <source>
        <dbReference type="ARBA" id="ARBA00022692"/>
    </source>
</evidence>
<dbReference type="STRING" id="70415.A0A5S6R183"/>
<evidence type="ECO:0000313" key="7">
    <source>
        <dbReference type="Proteomes" id="UP000046395"/>
    </source>
</evidence>
<evidence type="ECO:0000256" key="4">
    <source>
        <dbReference type="ARBA" id="ARBA00023136"/>
    </source>
</evidence>
<feature type="transmembrane region" description="Helical" evidence="5">
    <location>
        <begin position="271"/>
        <end position="291"/>
    </location>
</feature>
<dbReference type="InterPro" id="IPR017452">
    <property type="entry name" value="GPCR_Rhodpsn_7TM"/>
</dbReference>
<keyword evidence="7" id="KW-1185">Reference proteome</keyword>
<keyword evidence="2 5" id="KW-0812">Transmembrane</keyword>
<dbReference type="GO" id="GO:0004930">
    <property type="term" value="F:G protein-coupled receptor activity"/>
    <property type="evidence" value="ECO:0007669"/>
    <property type="project" value="InterPro"/>
</dbReference>
<feature type="transmembrane region" description="Helical" evidence="5">
    <location>
        <begin position="161"/>
        <end position="180"/>
    </location>
</feature>
<evidence type="ECO:0000256" key="1">
    <source>
        <dbReference type="ARBA" id="ARBA00004370"/>
    </source>
</evidence>
<proteinExistence type="predicted"/>
<dbReference type="CDD" id="cd14978">
    <property type="entry name" value="7tmA_FMRFamide_R-like"/>
    <property type="match status" value="1"/>
</dbReference>
<feature type="transmembrane region" description="Helical" evidence="5">
    <location>
        <begin position="35"/>
        <end position="58"/>
    </location>
</feature>
<dbReference type="InterPro" id="IPR000276">
    <property type="entry name" value="GPCR_Rhodpsn"/>
</dbReference>
<feature type="transmembrane region" description="Helical" evidence="5">
    <location>
        <begin position="70"/>
        <end position="95"/>
    </location>
</feature>
<dbReference type="AlphaFoldDB" id="A0A5S6R183"/>
<name>A0A5S6R183_TRIMR</name>
<evidence type="ECO:0000256" key="3">
    <source>
        <dbReference type="ARBA" id="ARBA00022989"/>
    </source>
</evidence>
<protein>
    <submittedName>
        <fullName evidence="8">G_PROTEIN_RECEP_F1_2 domain-containing protein</fullName>
    </submittedName>
</protein>
<feature type="domain" description="G-protein coupled receptors family 1 profile" evidence="6">
    <location>
        <begin position="52"/>
        <end position="327"/>
    </location>
</feature>
<comment type="subcellular location">
    <subcellularLocation>
        <location evidence="1">Membrane</location>
    </subcellularLocation>
</comment>